<dbReference type="GO" id="GO:0003677">
    <property type="term" value="F:DNA binding"/>
    <property type="evidence" value="ECO:0007669"/>
    <property type="project" value="InterPro"/>
</dbReference>
<dbReference type="PROSITE" id="PS51737">
    <property type="entry name" value="RECOMBINASE_DNA_BIND"/>
    <property type="match status" value="1"/>
</dbReference>
<dbReference type="AlphaFoldDB" id="A0A9D2TQG1"/>
<dbReference type="InterPro" id="IPR011109">
    <property type="entry name" value="DNA_bind_recombinase_dom"/>
</dbReference>
<organism evidence="4 5">
    <name type="scientific">Candidatus Corynebacterium faecigallinarum</name>
    <dbReference type="NCBI Taxonomy" id="2838528"/>
    <lineage>
        <taxon>Bacteria</taxon>
        <taxon>Bacillati</taxon>
        <taxon>Actinomycetota</taxon>
        <taxon>Actinomycetes</taxon>
        <taxon>Mycobacteriales</taxon>
        <taxon>Corynebacteriaceae</taxon>
        <taxon>Corynebacterium</taxon>
    </lineage>
</organism>
<comment type="caution">
    <text evidence="4">The sequence shown here is derived from an EMBL/GenBank/DDBJ whole genome shotgun (WGS) entry which is preliminary data.</text>
</comment>
<dbReference type="PROSITE" id="PS51736">
    <property type="entry name" value="RECOMBINASES_3"/>
    <property type="match status" value="1"/>
</dbReference>
<dbReference type="Gene3D" id="3.40.50.1390">
    <property type="entry name" value="Resolvase, N-terminal catalytic domain"/>
    <property type="match status" value="1"/>
</dbReference>
<feature type="domain" description="Resolvase/invertase-type recombinase catalytic" evidence="2">
    <location>
        <begin position="2"/>
        <end position="151"/>
    </location>
</feature>
<evidence type="ECO:0000256" key="1">
    <source>
        <dbReference type="SAM" id="MobiDB-lite"/>
    </source>
</evidence>
<dbReference type="PANTHER" id="PTHR30461">
    <property type="entry name" value="DNA-INVERTASE FROM LAMBDOID PROPHAGE"/>
    <property type="match status" value="1"/>
</dbReference>
<dbReference type="SMART" id="SM00857">
    <property type="entry name" value="Resolvase"/>
    <property type="match status" value="1"/>
</dbReference>
<dbReference type="InterPro" id="IPR050639">
    <property type="entry name" value="SSR_resolvase"/>
</dbReference>
<gene>
    <name evidence="4" type="ORF">H9751_07315</name>
</gene>
<evidence type="ECO:0000259" key="3">
    <source>
        <dbReference type="PROSITE" id="PS51737"/>
    </source>
</evidence>
<dbReference type="Pfam" id="PF00239">
    <property type="entry name" value="Resolvase"/>
    <property type="match status" value="1"/>
</dbReference>
<dbReference type="Gene3D" id="3.90.1750.20">
    <property type="entry name" value="Putative Large Serine Recombinase, Chain B, Domain 2"/>
    <property type="match status" value="1"/>
</dbReference>
<dbReference type="GO" id="GO:0000150">
    <property type="term" value="F:DNA strand exchange activity"/>
    <property type="evidence" value="ECO:0007669"/>
    <property type="project" value="InterPro"/>
</dbReference>
<evidence type="ECO:0000313" key="4">
    <source>
        <dbReference type="EMBL" id="HJC85335.1"/>
    </source>
</evidence>
<sequence length="471" mass="53797">MHTYIYCRISSDPTGRKAGVERQQHTCEQYAQQHDLTPVTEVFTDNDISAYHKHRPAYQQLRDRLQQHPGSRVIVWHSDRLYRTSRDLEPWLTLAQETRTTLYAVNGGGEVDLTTASGRMNARILVDVATHEIEHTSERVKLSKARLREQGRWSGGRYPLGYMRNPDPNPDSPRIIPDPERAPIVREATRRVLRGDTIMGLTNTLTTRTPSGAKIRAVTIRNALRAPTIAGLITHQGEVVGTGNWEPLITLDDWHALQDELDRRRGDDKGNSKHQGRTRNWQGAGVYRCGKCGSPLRTGPNGKKRKDGEDPKRTATYVCMECHKTRRQAGPLDDYISTIICAYLARERVQPQQHDDDTQHIERLHAERRRLTHKRDRLTSLFIDDTITEIELAQSKREIAERIDTIDRELARHRTSNPLAALTTADDMRAHWDQMPADNRATIIDTLATVTLIKSPPGPKFRPESVQIEWK</sequence>
<dbReference type="EMBL" id="DWVP01000018">
    <property type="protein sequence ID" value="HJC85335.1"/>
    <property type="molecule type" value="Genomic_DNA"/>
</dbReference>
<dbReference type="CDD" id="cd00338">
    <property type="entry name" value="Ser_Recombinase"/>
    <property type="match status" value="1"/>
</dbReference>
<dbReference type="Pfam" id="PF07508">
    <property type="entry name" value="Recombinase"/>
    <property type="match status" value="1"/>
</dbReference>
<feature type="region of interest" description="Disordered" evidence="1">
    <location>
        <begin position="158"/>
        <end position="178"/>
    </location>
</feature>
<dbReference type="InterPro" id="IPR036162">
    <property type="entry name" value="Resolvase-like_N_sf"/>
</dbReference>
<name>A0A9D2TQG1_9CORY</name>
<proteinExistence type="predicted"/>
<evidence type="ECO:0000313" key="5">
    <source>
        <dbReference type="Proteomes" id="UP000823858"/>
    </source>
</evidence>
<accession>A0A9D2TQG1</accession>
<dbReference type="SUPFAM" id="SSF53041">
    <property type="entry name" value="Resolvase-like"/>
    <property type="match status" value="1"/>
</dbReference>
<protein>
    <submittedName>
        <fullName evidence="4">Recombinase family protein</fullName>
    </submittedName>
</protein>
<feature type="domain" description="Recombinase" evidence="3">
    <location>
        <begin position="159"/>
        <end position="267"/>
    </location>
</feature>
<reference evidence="4" key="2">
    <citation type="submission" date="2021-04" db="EMBL/GenBank/DDBJ databases">
        <authorList>
            <person name="Gilroy R."/>
        </authorList>
    </citation>
    <scope>NUCLEOTIDE SEQUENCE</scope>
    <source>
        <strain evidence="4">ChiHjej13B12-4958</strain>
    </source>
</reference>
<dbReference type="PANTHER" id="PTHR30461:SF23">
    <property type="entry name" value="DNA RECOMBINASE-RELATED"/>
    <property type="match status" value="1"/>
</dbReference>
<dbReference type="InterPro" id="IPR038109">
    <property type="entry name" value="DNA_bind_recomb_sf"/>
</dbReference>
<evidence type="ECO:0000259" key="2">
    <source>
        <dbReference type="PROSITE" id="PS51736"/>
    </source>
</evidence>
<reference evidence="4" key="1">
    <citation type="journal article" date="2021" name="PeerJ">
        <title>Extensive microbial diversity within the chicken gut microbiome revealed by metagenomics and culture.</title>
        <authorList>
            <person name="Gilroy R."/>
            <person name="Ravi A."/>
            <person name="Getino M."/>
            <person name="Pursley I."/>
            <person name="Horton D.L."/>
            <person name="Alikhan N.F."/>
            <person name="Baker D."/>
            <person name="Gharbi K."/>
            <person name="Hall N."/>
            <person name="Watson M."/>
            <person name="Adriaenssens E.M."/>
            <person name="Foster-Nyarko E."/>
            <person name="Jarju S."/>
            <person name="Secka A."/>
            <person name="Antonio M."/>
            <person name="Oren A."/>
            <person name="Chaudhuri R.R."/>
            <person name="La Ragione R."/>
            <person name="Hildebrand F."/>
            <person name="Pallen M.J."/>
        </authorList>
    </citation>
    <scope>NUCLEOTIDE SEQUENCE</scope>
    <source>
        <strain evidence="4">ChiHjej13B12-4958</strain>
    </source>
</reference>
<feature type="region of interest" description="Disordered" evidence="1">
    <location>
        <begin position="292"/>
        <end position="311"/>
    </location>
</feature>
<dbReference type="InterPro" id="IPR006119">
    <property type="entry name" value="Resolv_N"/>
</dbReference>
<dbReference type="Proteomes" id="UP000823858">
    <property type="component" value="Unassembled WGS sequence"/>
</dbReference>